<dbReference type="GO" id="GO:0070403">
    <property type="term" value="F:NAD+ binding"/>
    <property type="evidence" value="ECO:0007669"/>
    <property type="project" value="TreeGrafter"/>
</dbReference>
<dbReference type="Pfam" id="PF05699">
    <property type="entry name" value="Dimer_Tnp_hAT"/>
    <property type="match status" value="1"/>
</dbReference>
<evidence type="ECO:0000256" key="1">
    <source>
        <dbReference type="ARBA" id="ARBA00004173"/>
    </source>
</evidence>
<dbReference type="SUPFAM" id="SSF52467">
    <property type="entry name" value="DHS-like NAD/FAD-binding domain"/>
    <property type="match status" value="1"/>
</dbReference>
<evidence type="ECO:0000313" key="6">
    <source>
        <dbReference type="EMBL" id="SJL04054.1"/>
    </source>
</evidence>
<keyword evidence="3" id="KW-0496">Mitochondrion</keyword>
<dbReference type="InterPro" id="IPR026590">
    <property type="entry name" value="Ssirtuin_cat_dom"/>
</dbReference>
<comment type="subcellular location">
    <subcellularLocation>
        <location evidence="1">Mitochondrion</location>
    </subcellularLocation>
</comment>
<evidence type="ECO:0000256" key="2">
    <source>
        <dbReference type="ARBA" id="ARBA00023027"/>
    </source>
</evidence>
<dbReference type="GO" id="GO:0046983">
    <property type="term" value="F:protein dimerization activity"/>
    <property type="evidence" value="ECO:0007669"/>
    <property type="project" value="InterPro"/>
</dbReference>
<dbReference type="SUPFAM" id="SSF53098">
    <property type="entry name" value="Ribonuclease H-like"/>
    <property type="match status" value="1"/>
</dbReference>
<dbReference type="PANTHER" id="PTHR11085">
    <property type="entry name" value="NAD-DEPENDENT PROTEIN DEACYLASE SIRTUIN-5, MITOCHONDRIAL-RELATED"/>
    <property type="match status" value="1"/>
</dbReference>
<dbReference type="Gene3D" id="3.40.50.1220">
    <property type="entry name" value="TPP-binding domain"/>
    <property type="match status" value="2"/>
</dbReference>
<evidence type="ECO:0000256" key="3">
    <source>
        <dbReference type="ARBA" id="ARBA00023128"/>
    </source>
</evidence>
<dbReference type="EMBL" id="FUEG01000004">
    <property type="protein sequence ID" value="SJL04054.1"/>
    <property type="molecule type" value="Genomic_DNA"/>
</dbReference>
<reference evidence="7" key="1">
    <citation type="journal article" date="2017" name="Nat. Ecol. Evol.">
        <title>Genome expansion and lineage-specific genetic innovations in the forest pathogenic fungi Armillaria.</title>
        <authorList>
            <person name="Sipos G."/>
            <person name="Prasanna A.N."/>
            <person name="Walter M.C."/>
            <person name="O'Connor E."/>
            <person name="Balint B."/>
            <person name="Krizsan K."/>
            <person name="Kiss B."/>
            <person name="Hess J."/>
            <person name="Varga T."/>
            <person name="Slot J."/>
            <person name="Riley R."/>
            <person name="Boka B."/>
            <person name="Rigling D."/>
            <person name="Barry K."/>
            <person name="Lee J."/>
            <person name="Mihaltcheva S."/>
            <person name="LaButti K."/>
            <person name="Lipzen A."/>
            <person name="Waldron R."/>
            <person name="Moloney N.M."/>
            <person name="Sperisen C."/>
            <person name="Kredics L."/>
            <person name="Vagvoelgyi C."/>
            <person name="Patrignani A."/>
            <person name="Fitzpatrick D."/>
            <person name="Nagy I."/>
            <person name="Doyle S."/>
            <person name="Anderson J.B."/>
            <person name="Grigoriev I.V."/>
            <person name="Gueldener U."/>
            <person name="Muensterkoetter M."/>
            <person name="Nagy L.G."/>
        </authorList>
    </citation>
    <scope>NUCLEOTIDE SEQUENCE [LARGE SCALE GENOMIC DNA]</scope>
    <source>
        <strain evidence="7">C18/9</strain>
    </source>
</reference>
<evidence type="ECO:0000256" key="4">
    <source>
        <dbReference type="PROSITE-ProRule" id="PRU00236"/>
    </source>
</evidence>
<dbReference type="STRING" id="47428.A0A284R5R2"/>
<proteinExistence type="predicted"/>
<accession>A0A284R5R2</accession>
<dbReference type="InterPro" id="IPR008906">
    <property type="entry name" value="HATC_C_dom"/>
</dbReference>
<organism evidence="6 7">
    <name type="scientific">Armillaria ostoyae</name>
    <name type="common">Armillaria root rot fungus</name>
    <dbReference type="NCBI Taxonomy" id="47428"/>
    <lineage>
        <taxon>Eukaryota</taxon>
        <taxon>Fungi</taxon>
        <taxon>Dikarya</taxon>
        <taxon>Basidiomycota</taxon>
        <taxon>Agaricomycotina</taxon>
        <taxon>Agaricomycetes</taxon>
        <taxon>Agaricomycetidae</taxon>
        <taxon>Agaricales</taxon>
        <taxon>Marasmiineae</taxon>
        <taxon>Physalacriaceae</taxon>
        <taxon>Armillaria</taxon>
    </lineage>
</organism>
<dbReference type="PROSITE" id="PS50305">
    <property type="entry name" value="SIRTUIN"/>
    <property type="match status" value="1"/>
</dbReference>
<keyword evidence="2" id="KW-0520">NAD</keyword>
<dbReference type="InterPro" id="IPR029035">
    <property type="entry name" value="DHS-like_NAD/FAD-binding_dom"/>
</dbReference>
<evidence type="ECO:0000259" key="5">
    <source>
        <dbReference type="PROSITE" id="PS50305"/>
    </source>
</evidence>
<comment type="caution">
    <text evidence="4">Lacks conserved residue(s) required for the propagation of feature annotation.</text>
</comment>
<dbReference type="InterPro" id="IPR012337">
    <property type="entry name" value="RNaseH-like_sf"/>
</dbReference>
<name>A0A284R5R2_ARMOS</name>
<dbReference type="GO" id="GO:0005739">
    <property type="term" value="C:mitochondrion"/>
    <property type="evidence" value="ECO:0007669"/>
    <property type="project" value="UniProtKB-SubCell"/>
</dbReference>
<dbReference type="PANTHER" id="PTHR11085:SF10">
    <property type="entry name" value="NAD-DEPENDENT PROTEIN DEACYLASE SIRTUIN-5, MITOCHONDRIAL-RELATED"/>
    <property type="match status" value="1"/>
</dbReference>
<keyword evidence="7" id="KW-1185">Reference proteome</keyword>
<evidence type="ECO:0000313" key="7">
    <source>
        <dbReference type="Proteomes" id="UP000219338"/>
    </source>
</evidence>
<protein>
    <recommendedName>
        <fullName evidence="5">Deacetylase sirtuin-type domain-containing protein</fullName>
    </recommendedName>
</protein>
<dbReference type="GO" id="GO:0017136">
    <property type="term" value="F:histone deacetylase activity, NAD-dependent"/>
    <property type="evidence" value="ECO:0007669"/>
    <property type="project" value="TreeGrafter"/>
</dbReference>
<dbReference type="Proteomes" id="UP000219338">
    <property type="component" value="Unassembled WGS sequence"/>
</dbReference>
<dbReference type="OMA" id="ACLSCKH"/>
<feature type="domain" description="Deacetylase sirtuin-type" evidence="5">
    <location>
        <begin position="1"/>
        <end position="338"/>
    </location>
</feature>
<sequence length="346" mass="38882">MASSVSSERVFSGGGITINKLRNRLRADVVEALQMLKFALRNDNDYFREQSSLATEEALEDQQALEDEATKSLAVSQPIFYHELVDETEKGFAFRQRYWLRSYLGYQPVVNALPNTTHYALAALQHASVIPRLITQHVRCKHGHLVDRSVFQDMLSRANPRWKEFLDDVERTGKKLRTNPDGDVDAESLGAFYSDFTVPDCPACLSQNLRNSTHKPEVIFFGESISPHVKHRSYAPNPTPPSTSPLILPSFLDIERSDRVLVIGTTLSTFSAFRLLKHALELEKRVLVINVGPTRADGVRGVERMDVKSGEIMTDVVRALLGSRVREDVVIREILESGVVRPPLAD</sequence>
<dbReference type="InterPro" id="IPR050134">
    <property type="entry name" value="NAD-dep_sirtuin_deacylases"/>
</dbReference>
<dbReference type="OrthoDB" id="424302at2759"/>
<gene>
    <name evidence="6" type="ORF">ARMOST_07412</name>
</gene>
<dbReference type="AlphaFoldDB" id="A0A284R5R2"/>